<dbReference type="Gene3D" id="3.40.50.2300">
    <property type="match status" value="1"/>
</dbReference>
<dbReference type="Pfam" id="PF18309">
    <property type="entry name" value="PAZ_3"/>
    <property type="match status" value="1"/>
</dbReference>
<feature type="domain" description="Piwi" evidence="3">
    <location>
        <begin position="442"/>
        <end position="725"/>
    </location>
</feature>
<dbReference type="Gene3D" id="3.30.420.10">
    <property type="entry name" value="Ribonuclease H-like superfamily/Ribonuclease H"/>
    <property type="match status" value="1"/>
</dbReference>
<gene>
    <name evidence="4" type="ORF">J8C06_13940</name>
</gene>
<dbReference type="RefSeq" id="WP_211430029.1">
    <property type="nucleotide sequence ID" value="NZ_CP072649.1"/>
</dbReference>
<dbReference type="Gene3D" id="2.170.260.50">
    <property type="match status" value="1"/>
</dbReference>
<sequence>MNLNLGLTKTKVLLNRFKVKKLDRYDLKFHEYKCNFKNNPKLGDEQKAISRICYKLDKIAVRLGSKIITREEISQEKMKHEDWDLSKLTTRNLDCKNPEEQKGIEAFERKILEKELTNAFPSMKVERSPGHGLIWWIPGKEGIEKSGDGWEIHRGREVDIVLESDGNLYLEIDVHYRFFTPWTLHQWLAEYPDIPVRYVRNTYKSEKNDHISWIYEGISEKRPEEFMIPELNETLADYHRKLGATEGEINDSKVVLVRRMNDRKSKPIGHLSKRLSPSLTMEMLAQVLEKQASEKKTNKDVLQIIRKDIDSRLVSSKDTAAKILRKVYKIAAENQKIQICEVDGYILPKANLLAKDGNKVTKVAQVRQKGCVAKGEIKFGCLNLFNNAHKYPDEVKKCLQEVAKSSNVNIEIESYRTANDLSDIELERKDFWETWSEEGVKTVLVVLPWSSSEKKQKIRNEALQAGIATQFIVPTPKADKNKALNVVLGLLCKAGWQPVKLGGVNLPDMAELIIGFDVGSNQGLFYGASAFAVLTDGQSLGWELPSIQMGETFPDEAVWQVVSNLLFKFRESRGAYPKKLLLMRDGLVQRGEFEKTISELGKMKIAVDIIGVRKSGASRMGKKVSTQAGKETYCDADIGTVVFRQEEKSFTLITSQPIKSENRTIGSARPLKVVHEYGDTSLELLALQTYHLSQLHPASGFQSCRLPWVLHLADRSSKEFQRIGQISILHNIDRKKLIAV</sequence>
<accession>A0ABX8BGC8</accession>
<organism evidence="4 5">
    <name type="scientific">Chloracidobacterium validum</name>
    <dbReference type="NCBI Taxonomy" id="2821543"/>
    <lineage>
        <taxon>Bacteria</taxon>
        <taxon>Pseudomonadati</taxon>
        <taxon>Acidobacteriota</taxon>
        <taxon>Terriglobia</taxon>
        <taxon>Terriglobales</taxon>
        <taxon>Acidobacteriaceae</taxon>
        <taxon>Chloracidobacterium</taxon>
    </lineage>
</organism>
<name>A0ABX8BGC8_9BACT</name>
<dbReference type="InterPro" id="IPR036397">
    <property type="entry name" value="RNaseH_sf"/>
</dbReference>
<evidence type="ECO:0000313" key="4">
    <source>
        <dbReference type="EMBL" id="QUW04140.1"/>
    </source>
</evidence>
<dbReference type="Proteomes" id="UP000676506">
    <property type="component" value="Chromosome 2"/>
</dbReference>
<dbReference type="InterPro" id="IPR012337">
    <property type="entry name" value="RNaseH-like_sf"/>
</dbReference>
<evidence type="ECO:0000256" key="1">
    <source>
        <dbReference type="ARBA" id="ARBA00035012"/>
    </source>
</evidence>
<dbReference type="SUPFAM" id="SSF53098">
    <property type="entry name" value="Ribonuclease H-like"/>
    <property type="match status" value="1"/>
</dbReference>
<dbReference type="InterPro" id="IPR003165">
    <property type="entry name" value="Piwi"/>
</dbReference>
<evidence type="ECO:0000259" key="3">
    <source>
        <dbReference type="SMART" id="SM00950"/>
    </source>
</evidence>
<dbReference type="EMBL" id="CP072649">
    <property type="protein sequence ID" value="QUW04140.1"/>
    <property type="molecule type" value="Genomic_DNA"/>
</dbReference>
<keyword evidence="5" id="KW-1185">Reference proteome</keyword>
<proteinExistence type="inferred from homology"/>
<reference evidence="4 5" key="1">
    <citation type="submission" date="2021-03" db="EMBL/GenBank/DDBJ databases">
        <title>Genomic and phenotypic characterization of Chloracidobacterium isolates provides evidence for multiple species.</title>
        <authorList>
            <person name="Saini M.K."/>
            <person name="Costas A.M.G."/>
            <person name="Tank M."/>
            <person name="Bryant D.A."/>
        </authorList>
    </citation>
    <scope>NUCLEOTIDE SEQUENCE [LARGE SCALE GENOMIC DNA]</scope>
    <source>
        <strain evidence="4 5">BV2-C</strain>
    </source>
</reference>
<comment type="similarity">
    <text evidence="1">Belongs to the argonaute family. Long pAgo subfamily.</text>
</comment>
<protein>
    <recommendedName>
        <fullName evidence="2">Protein argonaute</fullName>
    </recommendedName>
</protein>
<evidence type="ECO:0000313" key="5">
    <source>
        <dbReference type="Proteomes" id="UP000676506"/>
    </source>
</evidence>
<evidence type="ECO:0000256" key="2">
    <source>
        <dbReference type="ARBA" id="ARBA00035032"/>
    </source>
</evidence>
<dbReference type="InterPro" id="IPR040895">
    <property type="entry name" value="Ago_PAZ"/>
</dbReference>
<dbReference type="SMART" id="SM00950">
    <property type="entry name" value="Piwi"/>
    <property type="match status" value="1"/>
</dbReference>